<dbReference type="PANTHER" id="PTHR46743:SF2">
    <property type="entry name" value="TEICHOIC ACIDS EXPORT ATP-BINDING PROTEIN TAGH"/>
    <property type="match status" value="1"/>
</dbReference>
<dbReference type="GO" id="GO:0016887">
    <property type="term" value="F:ATP hydrolysis activity"/>
    <property type="evidence" value="ECO:0007669"/>
    <property type="project" value="InterPro"/>
</dbReference>
<comment type="caution">
    <text evidence="6">The sequence shown here is derived from an EMBL/GenBank/DDBJ whole genome shotgun (WGS) entry which is preliminary data.</text>
</comment>
<evidence type="ECO:0000313" key="7">
    <source>
        <dbReference type="Proteomes" id="UP000177208"/>
    </source>
</evidence>
<dbReference type="InterPro" id="IPR050683">
    <property type="entry name" value="Bact_Polysacc_Export_ATP-bd"/>
</dbReference>
<evidence type="ECO:0000256" key="4">
    <source>
        <dbReference type="ARBA" id="ARBA00022840"/>
    </source>
</evidence>
<dbReference type="InterPro" id="IPR003439">
    <property type="entry name" value="ABC_transporter-like_ATP-bd"/>
</dbReference>
<keyword evidence="2" id="KW-0813">Transport</keyword>
<reference evidence="6 7" key="1">
    <citation type="journal article" date="2016" name="Nat. Commun.">
        <title>Thousands of microbial genomes shed light on interconnected biogeochemical processes in an aquifer system.</title>
        <authorList>
            <person name="Anantharaman K."/>
            <person name="Brown C.T."/>
            <person name="Hug L.A."/>
            <person name="Sharon I."/>
            <person name="Castelle C.J."/>
            <person name="Probst A.J."/>
            <person name="Thomas B.C."/>
            <person name="Singh A."/>
            <person name="Wilkins M.J."/>
            <person name="Karaoz U."/>
            <person name="Brodie E.L."/>
            <person name="Williams K.H."/>
            <person name="Hubbard S.S."/>
            <person name="Banfield J.F."/>
        </authorList>
    </citation>
    <scope>NUCLEOTIDE SEQUENCE [LARGE SCALE GENOMIC DNA]</scope>
</reference>
<comment type="similarity">
    <text evidence="1">Belongs to the ABC transporter superfamily.</text>
</comment>
<dbReference type="InterPro" id="IPR003593">
    <property type="entry name" value="AAA+_ATPase"/>
</dbReference>
<dbReference type="EMBL" id="MFZG01000029">
    <property type="protein sequence ID" value="OGK15917.1"/>
    <property type="molecule type" value="Genomic_DNA"/>
</dbReference>
<dbReference type="GO" id="GO:0016020">
    <property type="term" value="C:membrane"/>
    <property type="evidence" value="ECO:0007669"/>
    <property type="project" value="InterPro"/>
</dbReference>
<dbReference type="CDD" id="cd03220">
    <property type="entry name" value="ABC_KpsT_Wzt"/>
    <property type="match status" value="1"/>
</dbReference>
<dbReference type="PROSITE" id="PS50893">
    <property type="entry name" value="ABC_TRANSPORTER_2"/>
    <property type="match status" value="1"/>
</dbReference>
<proteinExistence type="inferred from homology"/>
<dbReference type="InterPro" id="IPR027417">
    <property type="entry name" value="P-loop_NTPase"/>
</dbReference>
<evidence type="ECO:0000256" key="1">
    <source>
        <dbReference type="ARBA" id="ARBA00005417"/>
    </source>
</evidence>
<dbReference type="SUPFAM" id="SSF52540">
    <property type="entry name" value="P-loop containing nucleoside triphosphate hydrolases"/>
    <property type="match status" value="1"/>
</dbReference>
<dbReference type="Proteomes" id="UP000177208">
    <property type="component" value="Unassembled WGS sequence"/>
</dbReference>
<dbReference type="GO" id="GO:0005524">
    <property type="term" value="F:ATP binding"/>
    <property type="evidence" value="ECO:0007669"/>
    <property type="project" value="UniProtKB-KW"/>
</dbReference>
<keyword evidence="3" id="KW-0547">Nucleotide-binding</keyword>
<evidence type="ECO:0000256" key="3">
    <source>
        <dbReference type="ARBA" id="ARBA00022741"/>
    </source>
</evidence>
<keyword evidence="4" id="KW-0067">ATP-binding</keyword>
<dbReference type="Gene3D" id="3.40.50.300">
    <property type="entry name" value="P-loop containing nucleotide triphosphate hydrolases"/>
    <property type="match status" value="1"/>
</dbReference>
<protein>
    <recommendedName>
        <fullName evidence="5">ABC transporter domain-containing protein</fullName>
    </recommendedName>
</protein>
<dbReference type="GO" id="GO:0140359">
    <property type="term" value="F:ABC-type transporter activity"/>
    <property type="evidence" value="ECO:0007669"/>
    <property type="project" value="InterPro"/>
</dbReference>
<gene>
    <name evidence="6" type="ORF">A2774_02700</name>
</gene>
<dbReference type="PANTHER" id="PTHR46743">
    <property type="entry name" value="TEICHOIC ACIDS EXPORT ATP-BINDING PROTEIN TAGH"/>
    <property type="match status" value="1"/>
</dbReference>
<evidence type="ECO:0000256" key="2">
    <source>
        <dbReference type="ARBA" id="ARBA00022448"/>
    </source>
</evidence>
<name>A0A1F7GAJ5_9BACT</name>
<evidence type="ECO:0000259" key="5">
    <source>
        <dbReference type="PROSITE" id="PS50893"/>
    </source>
</evidence>
<dbReference type="AlphaFoldDB" id="A0A1F7GAJ5"/>
<accession>A0A1F7GAJ5</accession>
<dbReference type="SMART" id="SM00382">
    <property type="entry name" value="AAA"/>
    <property type="match status" value="1"/>
</dbReference>
<sequence length="244" mass="27371">MREVTHDSNIAVKLVGVSKRYTIHHEKPTLVEHLIKRKHEEFWALRSIDLKIKKGEKIGIIGPNGSGKTTLLKIIAGITTPTDGKVETNGKLVSLIDLEAGFHSELTGEQNIYLNGMLLGMNKKEIEKELDKIIKFADIGQFIDTPLFTYSSGMKLRLGFAVAIHADPEILILDENLSAGDEDFQKKSYQKIQELFGLHKTIILVSHHLDSIKKNCKRILLMNSGGKIKDGNSTLIDRYKNKQS</sequence>
<feature type="domain" description="ABC transporter" evidence="5">
    <location>
        <begin position="29"/>
        <end position="244"/>
    </location>
</feature>
<organism evidence="6 7">
    <name type="scientific">Candidatus Roizmanbacteria bacterium RIFCSPHIGHO2_01_FULL_39_12c</name>
    <dbReference type="NCBI Taxonomy" id="1802031"/>
    <lineage>
        <taxon>Bacteria</taxon>
        <taxon>Candidatus Roizmaniibacteriota</taxon>
    </lineage>
</organism>
<dbReference type="Pfam" id="PF00005">
    <property type="entry name" value="ABC_tran"/>
    <property type="match status" value="1"/>
</dbReference>
<evidence type="ECO:0000313" key="6">
    <source>
        <dbReference type="EMBL" id="OGK15917.1"/>
    </source>
</evidence>
<dbReference type="InterPro" id="IPR015860">
    <property type="entry name" value="ABC_transpr_TagH-like"/>
</dbReference>